<dbReference type="EMBL" id="FPHI01000030">
    <property type="protein sequence ID" value="SFV67421.1"/>
    <property type="molecule type" value="Genomic_DNA"/>
</dbReference>
<sequence>MFDELENTLKEILHRLDEQQALLQVTLNSLTTSKAVANFLGISQRTIQLWVKQKKLQEGTHYYRDGKRLVFIPAGILELKNPYKGSSPLKEDIQKEKTPKKKTLNPVAKKILGDLKKVSNG</sequence>
<name>A0A1W1CP40_9ZZZZ</name>
<evidence type="ECO:0000313" key="1">
    <source>
        <dbReference type="EMBL" id="SFV67421.1"/>
    </source>
</evidence>
<gene>
    <name evidence="1" type="ORF">MNB_SV-3-1237</name>
</gene>
<dbReference type="AlphaFoldDB" id="A0A1W1CP40"/>
<organism evidence="1">
    <name type="scientific">hydrothermal vent metagenome</name>
    <dbReference type="NCBI Taxonomy" id="652676"/>
    <lineage>
        <taxon>unclassified sequences</taxon>
        <taxon>metagenomes</taxon>
        <taxon>ecological metagenomes</taxon>
    </lineage>
</organism>
<proteinExistence type="predicted"/>
<evidence type="ECO:0008006" key="2">
    <source>
        <dbReference type="Google" id="ProtNLM"/>
    </source>
</evidence>
<reference evidence="1" key="1">
    <citation type="submission" date="2016-10" db="EMBL/GenBank/DDBJ databases">
        <authorList>
            <person name="de Groot N.N."/>
        </authorList>
    </citation>
    <scope>NUCLEOTIDE SEQUENCE</scope>
</reference>
<protein>
    <recommendedName>
        <fullName evidence="2">Helix-turn-helix domain-containing protein</fullName>
    </recommendedName>
</protein>
<accession>A0A1W1CP40</accession>